<dbReference type="KEGG" id="ahe:Arch_1202"/>
<evidence type="ECO:0000313" key="2">
    <source>
        <dbReference type="Proteomes" id="UP000000376"/>
    </source>
</evidence>
<dbReference type="STRING" id="644284.Arch_1202"/>
<protein>
    <submittedName>
        <fullName evidence="1">Uncharacterized protein</fullName>
    </submittedName>
</protein>
<accession>D7BPR3</accession>
<sequence length="52" mass="6123">MNTVPGRPDPSGRLLLIGNSFDLMHGMSTRWEEFQKWWLGNIKSQKRALFKF</sequence>
<dbReference type="AlphaFoldDB" id="D7BPR3"/>
<dbReference type="EMBL" id="CP002045">
    <property type="protein sequence ID" value="ADH92912.1"/>
    <property type="molecule type" value="Genomic_DNA"/>
</dbReference>
<name>D7BPR3_ARCHD</name>
<dbReference type="Proteomes" id="UP000000376">
    <property type="component" value="Chromosome"/>
</dbReference>
<keyword evidence="2" id="KW-1185">Reference proteome</keyword>
<gene>
    <name evidence="1" type="ordered locus">Arch_1202</name>
</gene>
<organism evidence="1 2">
    <name type="scientific">Arcanobacterium haemolyticum (strain ATCC 9345 / DSM 20595 / CCM 5947 / CCUG 17215 / LMG 16163 / NBRC 15585 / NCTC 8452 / 11018)</name>
    <dbReference type="NCBI Taxonomy" id="644284"/>
    <lineage>
        <taxon>Bacteria</taxon>
        <taxon>Bacillati</taxon>
        <taxon>Actinomycetota</taxon>
        <taxon>Actinomycetes</taxon>
        <taxon>Actinomycetales</taxon>
        <taxon>Actinomycetaceae</taxon>
        <taxon>Arcanobacterium</taxon>
    </lineage>
</organism>
<proteinExistence type="predicted"/>
<dbReference type="HOGENOM" id="CLU_3076219_0_0_11"/>
<evidence type="ECO:0000313" key="1">
    <source>
        <dbReference type="EMBL" id="ADH92912.1"/>
    </source>
</evidence>
<reference evidence="1 2" key="1">
    <citation type="journal article" date="2010" name="Stand. Genomic Sci.">
        <title>Complete genome sequence of Arcanobacterium haemolyticum type strain (11018).</title>
        <authorList>
            <person name="Yasawong M."/>
            <person name="Teshima H."/>
            <person name="Lapidus A."/>
            <person name="Nolan M."/>
            <person name="Lucas S."/>
            <person name="Glavina Del Rio T."/>
            <person name="Tice H."/>
            <person name="Cheng J."/>
            <person name="Bruce D."/>
            <person name="Detter C."/>
            <person name="Tapia R."/>
            <person name="Han C."/>
            <person name="Goodwin L."/>
            <person name="Pitluck S."/>
            <person name="Liolios K."/>
            <person name="Ivanova N."/>
            <person name="Mavromatis K."/>
            <person name="Mikhailova N."/>
            <person name="Pati A."/>
            <person name="Chen A."/>
            <person name="Palaniappan K."/>
            <person name="Land M."/>
            <person name="Hauser L."/>
            <person name="Chang Y."/>
            <person name="Jeffries C."/>
            <person name="Rohde M."/>
            <person name="Sikorski J."/>
            <person name="Pukall R."/>
            <person name="Goker M."/>
            <person name="Woyke T."/>
            <person name="Bristow J."/>
            <person name="Eisen J."/>
            <person name="Markowitz V."/>
            <person name="Hugenholtz P."/>
            <person name="Kyrpides N."/>
            <person name="Klenk H."/>
        </authorList>
    </citation>
    <scope>NUCLEOTIDE SEQUENCE [LARGE SCALE GENOMIC DNA]</scope>
    <source>
        <strain evidence="2">ATCC 9345 / DSM 20595 / CCUG 17215 / LMG 16163 / NBRC 15585 / NCTC 8452 / 11018</strain>
    </source>
</reference>